<dbReference type="GO" id="GO:0000278">
    <property type="term" value="P:mitotic cell cycle"/>
    <property type="evidence" value="ECO:0007669"/>
    <property type="project" value="TreeGrafter"/>
</dbReference>
<comment type="caution">
    <text evidence="2">The sequence shown here is derived from an EMBL/GenBank/DDBJ whole genome shotgun (WGS) entry which is preliminary data.</text>
</comment>
<evidence type="ECO:0000313" key="3">
    <source>
        <dbReference type="Proteomes" id="UP001066276"/>
    </source>
</evidence>
<reference evidence="2" key="1">
    <citation type="journal article" date="2022" name="bioRxiv">
        <title>Sequencing and chromosome-scale assembly of the giantPleurodeles waltlgenome.</title>
        <authorList>
            <person name="Brown T."/>
            <person name="Elewa A."/>
            <person name="Iarovenko S."/>
            <person name="Subramanian E."/>
            <person name="Araus A.J."/>
            <person name="Petzold A."/>
            <person name="Susuki M."/>
            <person name="Suzuki K.-i.T."/>
            <person name="Hayashi T."/>
            <person name="Toyoda A."/>
            <person name="Oliveira C."/>
            <person name="Osipova E."/>
            <person name="Leigh N.D."/>
            <person name="Simon A."/>
            <person name="Yun M.H."/>
        </authorList>
    </citation>
    <scope>NUCLEOTIDE SEQUENCE</scope>
    <source>
        <strain evidence="2">20211129_DDA</strain>
        <tissue evidence="2">Liver</tissue>
    </source>
</reference>
<dbReference type="EMBL" id="JANPWB010000009">
    <property type="protein sequence ID" value="KAJ1151987.1"/>
    <property type="molecule type" value="Genomic_DNA"/>
</dbReference>
<proteinExistence type="predicted"/>
<dbReference type="Proteomes" id="UP001066276">
    <property type="component" value="Chromosome 5"/>
</dbReference>
<evidence type="ECO:0008006" key="4">
    <source>
        <dbReference type="Google" id="ProtNLM"/>
    </source>
</evidence>
<dbReference type="InterPro" id="IPR022047">
    <property type="entry name" value="Microcephalin-like"/>
</dbReference>
<dbReference type="InterPro" id="IPR036420">
    <property type="entry name" value="BRCT_dom_sf"/>
</dbReference>
<keyword evidence="3" id="KW-1185">Reference proteome</keyword>
<dbReference type="CDD" id="cd17751">
    <property type="entry name" value="BRCT_microcephalin_rpt3"/>
    <property type="match status" value="1"/>
</dbReference>
<organism evidence="2 3">
    <name type="scientific">Pleurodeles waltl</name>
    <name type="common">Iberian ribbed newt</name>
    <dbReference type="NCBI Taxonomy" id="8319"/>
    <lineage>
        <taxon>Eukaryota</taxon>
        <taxon>Metazoa</taxon>
        <taxon>Chordata</taxon>
        <taxon>Craniata</taxon>
        <taxon>Vertebrata</taxon>
        <taxon>Euteleostomi</taxon>
        <taxon>Amphibia</taxon>
        <taxon>Batrachia</taxon>
        <taxon>Caudata</taxon>
        <taxon>Salamandroidea</taxon>
        <taxon>Salamandridae</taxon>
        <taxon>Pleurodelinae</taxon>
        <taxon>Pleurodeles</taxon>
    </lineage>
</organism>
<dbReference type="AlphaFoldDB" id="A0AAV7RJM9"/>
<protein>
    <recommendedName>
        <fullName evidence="4">BRCT domain-containing protein</fullName>
    </recommendedName>
</protein>
<evidence type="ECO:0000256" key="1">
    <source>
        <dbReference type="SAM" id="MobiDB-lite"/>
    </source>
</evidence>
<sequence>MPGRRTRLPTHREARQQQQQHCGQGTLTTKIWSPGGVDLYRPADTITFLQLRGSIYQQICRLQRQLSTDEYQLGLFSGQPVMFLSATSQPPCDNLIALMQLCGGKVSKTLRQAAICVGPYNGKRSADLICVSEK</sequence>
<name>A0AAV7RJM9_PLEWA</name>
<dbReference type="SUPFAM" id="SSF52113">
    <property type="entry name" value="BRCT domain"/>
    <property type="match status" value="1"/>
</dbReference>
<dbReference type="PANTHER" id="PTHR14625:SF3">
    <property type="entry name" value="MICROCEPHALIN"/>
    <property type="match status" value="1"/>
</dbReference>
<dbReference type="Gene3D" id="3.40.50.10190">
    <property type="entry name" value="BRCT domain"/>
    <property type="match status" value="1"/>
</dbReference>
<feature type="region of interest" description="Disordered" evidence="1">
    <location>
        <begin position="1"/>
        <end position="20"/>
    </location>
</feature>
<evidence type="ECO:0000313" key="2">
    <source>
        <dbReference type="EMBL" id="KAJ1151987.1"/>
    </source>
</evidence>
<accession>A0AAV7RJM9</accession>
<gene>
    <name evidence="2" type="ORF">NDU88_004766</name>
</gene>
<dbReference type="PANTHER" id="PTHR14625">
    <property type="entry name" value="MICROCEPHALIN"/>
    <property type="match status" value="1"/>
</dbReference>